<dbReference type="Proteomes" id="UP001056837">
    <property type="component" value="Chromosome"/>
</dbReference>
<organism evidence="2 3">
    <name type="scientific">Tenacibaculum mesophilum</name>
    <dbReference type="NCBI Taxonomy" id="104268"/>
    <lineage>
        <taxon>Bacteria</taxon>
        <taxon>Pseudomonadati</taxon>
        <taxon>Bacteroidota</taxon>
        <taxon>Flavobacteriia</taxon>
        <taxon>Flavobacteriales</taxon>
        <taxon>Flavobacteriaceae</taxon>
        <taxon>Tenacibaculum</taxon>
    </lineage>
</organism>
<name>A0AAE9ML90_9FLAO</name>
<dbReference type="AlphaFoldDB" id="A0AAE9ML90"/>
<dbReference type="Gene3D" id="1.20.1260.10">
    <property type="match status" value="1"/>
</dbReference>
<dbReference type="RefSeq" id="WP_047788877.1">
    <property type="nucleotide sequence ID" value="NZ_CANLMG010000001.1"/>
</dbReference>
<dbReference type="InterPro" id="IPR016920">
    <property type="entry name" value="UCP029477"/>
</dbReference>
<gene>
    <name evidence="2" type="ORF">HER15_02570</name>
</gene>
<dbReference type="InterPro" id="IPR011971">
    <property type="entry name" value="CHP02284"/>
</dbReference>
<accession>A0AAE9ML90</accession>
<evidence type="ECO:0000313" key="3">
    <source>
        <dbReference type="Proteomes" id="UP001056837"/>
    </source>
</evidence>
<proteinExistence type="predicted"/>
<sequence length="150" mass="16939">MYSYTEEVSNKLNGLLEKNYDAAKGYKTAAENVNSETLTNLFVRKANEREMFGKQLKSEIKSFGQSPEKGGSLTGTAHRAWMNTKAFFSNESEEAILEEALRGEKASLEEYNEVINSEEHLPNSTTNLLKSQRDIILNDAILVKELEKIK</sequence>
<protein>
    <submittedName>
        <fullName evidence="2">PA2169 family four-helix-bundle protein</fullName>
    </submittedName>
</protein>
<dbReference type="SUPFAM" id="SSF47240">
    <property type="entry name" value="Ferritin-like"/>
    <property type="match status" value="1"/>
</dbReference>
<dbReference type="InterPro" id="IPR009078">
    <property type="entry name" value="Ferritin-like_SF"/>
</dbReference>
<dbReference type="Pfam" id="PF09537">
    <property type="entry name" value="DUF2383"/>
    <property type="match status" value="1"/>
</dbReference>
<dbReference type="EMBL" id="CP050861">
    <property type="protein sequence ID" value="UTD14421.1"/>
    <property type="molecule type" value="Genomic_DNA"/>
</dbReference>
<dbReference type="InterPro" id="IPR019052">
    <property type="entry name" value="DUF2383"/>
</dbReference>
<reference evidence="2" key="1">
    <citation type="submission" date="2020-04" db="EMBL/GenBank/DDBJ databases">
        <title>Tenacibaculum mesophilum bac2.</title>
        <authorList>
            <person name="Li M."/>
        </authorList>
    </citation>
    <scope>NUCLEOTIDE SEQUENCE</scope>
    <source>
        <strain evidence="2">Bac2</strain>
    </source>
</reference>
<dbReference type="NCBIfam" id="TIGR02284">
    <property type="entry name" value="PA2169 family four-helix-bundle protein"/>
    <property type="match status" value="1"/>
</dbReference>
<evidence type="ECO:0000313" key="2">
    <source>
        <dbReference type="EMBL" id="UTD14421.1"/>
    </source>
</evidence>
<feature type="domain" description="DUF2383" evidence="1">
    <location>
        <begin position="8"/>
        <end position="116"/>
    </location>
</feature>
<evidence type="ECO:0000259" key="1">
    <source>
        <dbReference type="Pfam" id="PF09537"/>
    </source>
</evidence>
<dbReference type="InterPro" id="IPR012347">
    <property type="entry name" value="Ferritin-like"/>
</dbReference>
<dbReference type="PIRSF" id="PIRSF029477">
    <property type="entry name" value="UCP029477"/>
    <property type="match status" value="1"/>
</dbReference>